<dbReference type="Proteomes" id="UP001176941">
    <property type="component" value="Chromosome 20"/>
</dbReference>
<accession>A0ABN8YN98</accession>
<organism evidence="1 2">
    <name type="scientific">Rangifer tarandus platyrhynchus</name>
    <name type="common">Svalbard reindeer</name>
    <dbReference type="NCBI Taxonomy" id="3082113"/>
    <lineage>
        <taxon>Eukaryota</taxon>
        <taxon>Metazoa</taxon>
        <taxon>Chordata</taxon>
        <taxon>Craniata</taxon>
        <taxon>Vertebrata</taxon>
        <taxon>Euteleostomi</taxon>
        <taxon>Mammalia</taxon>
        <taxon>Eutheria</taxon>
        <taxon>Laurasiatheria</taxon>
        <taxon>Artiodactyla</taxon>
        <taxon>Ruminantia</taxon>
        <taxon>Pecora</taxon>
        <taxon>Cervidae</taxon>
        <taxon>Odocoileinae</taxon>
        <taxon>Rangifer</taxon>
    </lineage>
</organism>
<keyword evidence="2" id="KW-1185">Reference proteome</keyword>
<reference evidence="1" key="1">
    <citation type="submission" date="2023-04" db="EMBL/GenBank/DDBJ databases">
        <authorList>
            <consortium name="ELIXIR-Norway"/>
        </authorList>
    </citation>
    <scope>NUCLEOTIDE SEQUENCE [LARGE SCALE GENOMIC DNA]</scope>
</reference>
<name>A0ABN8YN98_RANTA</name>
<sequence length="108" mass="11520">MGQKTNYLTFLAQDILGFGNPSTPPRVDPSRRLRSLAPAANSILPGMPVPSIHVRVSMLGKFTIINPWPSRPHMSQEAFHAPTADHGLSPTASVGVLTGSIYLGVNCS</sequence>
<gene>
    <name evidence="1" type="ORF">MRATA1EN1_LOCUS11019</name>
</gene>
<evidence type="ECO:0000313" key="2">
    <source>
        <dbReference type="Proteomes" id="UP001176941"/>
    </source>
</evidence>
<protein>
    <submittedName>
        <fullName evidence="1">Uncharacterized protein</fullName>
    </submittedName>
</protein>
<proteinExistence type="predicted"/>
<evidence type="ECO:0000313" key="1">
    <source>
        <dbReference type="EMBL" id="CAI9162057.1"/>
    </source>
</evidence>
<dbReference type="EMBL" id="OX459956">
    <property type="protein sequence ID" value="CAI9162057.1"/>
    <property type="molecule type" value="Genomic_DNA"/>
</dbReference>